<feature type="transmembrane region" description="Helical" evidence="2">
    <location>
        <begin position="96"/>
        <end position="117"/>
    </location>
</feature>
<feature type="region of interest" description="Disordered" evidence="1">
    <location>
        <begin position="1"/>
        <end position="26"/>
    </location>
</feature>
<feature type="transmembrane region" description="Helical" evidence="2">
    <location>
        <begin position="57"/>
        <end position="84"/>
    </location>
</feature>
<organism evidence="3 4">
    <name type="scientific">Peribacillus glennii</name>
    <dbReference type="NCBI Taxonomy" id="2303991"/>
    <lineage>
        <taxon>Bacteria</taxon>
        <taxon>Bacillati</taxon>
        <taxon>Bacillota</taxon>
        <taxon>Bacilli</taxon>
        <taxon>Bacillales</taxon>
        <taxon>Bacillaceae</taxon>
        <taxon>Peribacillus</taxon>
    </lineage>
</organism>
<evidence type="ECO:0000313" key="3">
    <source>
        <dbReference type="EMBL" id="RFU66090.1"/>
    </source>
</evidence>
<evidence type="ECO:0000256" key="1">
    <source>
        <dbReference type="SAM" id="MobiDB-lite"/>
    </source>
</evidence>
<reference evidence="3 4" key="1">
    <citation type="submission" date="2018-08" db="EMBL/GenBank/DDBJ databases">
        <title>Bacillus chawlae sp. nov., Bacillus glennii sp. nov., and Bacillus saganii sp. nov. Isolated from the Vehicle Assembly Building at Kennedy Space Center where the Viking Spacecraft were Assembled.</title>
        <authorList>
            <person name="Seuylemezian A."/>
            <person name="Vaishampayan P."/>
        </authorList>
    </citation>
    <scope>NUCLEOTIDE SEQUENCE [LARGE SCALE GENOMIC DNA]</scope>
    <source>
        <strain evidence="3 4">V44-8</strain>
    </source>
</reference>
<proteinExistence type="predicted"/>
<feature type="compositionally biased region" description="Polar residues" evidence="1">
    <location>
        <begin position="1"/>
        <end position="15"/>
    </location>
</feature>
<dbReference type="InterPro" id="IPR055338">
    <property type="entry name" value="YqfX-like"/>
</dbReference>
<feature type="compositionally biased region" description="Basic and acidic residues" evidence="1">
    <location>
        <begin position="16"/>
        <end position="26"/>
    </location>
</feature>
<evidence type="ECO:0000256" key="2">
    <source>
        <dbReference type="SAM" id="Phobius"/>
    </source>
</evidence>
<dbReference type="AlphaFoldDB" id="A0A372LIH8"/>
<keyword evidence="2" id="KW-0472">Membrane</keyword>
<evidence type="ECO:0000313" key="4">
    <source>
        <dbReference type="Proteomes" id="UP000262939"/>
    </source>
</evidence>
<dbReference type="PANTHER" id="PTHR40040">
    <property type="entry name" value="SMALL HYDROPHOBIC PROTEIN-RELATED"/>
    <property type="match status" value="1"/>
</dbReference>
<gene>
    <name evidence="3" type="ORF">D0466_07585</name>
</gene>
<sequence length="118" mass="12472">MNTNPTAKRSVAANTESKEQDQYREETAAEITGPRQFTAGARTDSGQAQEQRAAGSVIGYAALALSILSLFTMPFLFGAVGIVLGYMARRRGADTIGAWAIGIGAVSIIVGVFILPFF</sequence>
<dbReference type="EMBL" id="QVTD01000003">
    <property type="protein sequence ID" value="RFU66090.1"/>
    <property type="molecule type" value="Genomic_DNA"/>
</dbReference>
<dbReference type="PANTHER" id="PTHR40040:SF1">
    <property type="entry name" value="MEMBRANE PROTEIN"/>
    <property type="match status" value="1"/>
</dbReference>
<accession>A0A372LIH8</accession>
<comment type="caution">
    <text evidence="3">The sequence shown here is derived from an EMBL/GenBank/DDBJ whole genome shotgun (WGS) entry which is preliminary data.</text>
</comment>
<dbReference type="OrthoDB" id="2943217at2"/>
<name>A0A372LIH8_9BACI</name>
<keyword evidence="4" id="KW-1185">Reference proteome</keyword>
<keyword evidence="2" id="KW-1133">Transmembrane helix</keyword>
<dbReference type="Proteomes" id="UP000262939">
    <property type="component" value="Unassembled WGS sequence"/>
</dbReference>
<protein>
    <submittedName>
        <fullName evidence="3">DUF308 domain-containing protein</fullName>
    </submittedName>
</protein>
<keyword evidence="2" id="KW-0812">Transmembrane</keyword>